<dbReference type="Proteomes" id="UP000198893">
    <property type="component" value="Unassembled WGS sequence"/>
</dbReference>
<protein>
    <submittedName>
        <fullName evidence="3">Biotin-requiring enzyme</fullName>
    </submittedName>
</protein>
<gene>
    <name evidence="3" type="ORF">SAMN04490248_10548</name>
</gene>
<dbReference type="STRING" id="569882.SAMN04490248_10548"/>
<dbReference type="PANTHER" id="PTHR45266">
    <property type="entry name" value="OXALOACETATE DECARBOXYLASE ALPHA CHAIN"/>
    <property type="match status" value="1"/>
</dbReference>
<dbReference type="AlphaFoldDB" id="A0A1H8PKS4"/>
<dbReference type="RefSeq" id="WP_093116489.1">
    <property type="nucleotide sequence ID" value="NZ_FODS01000005.1"/>
</dbReference>
<dbReference type="Gene3D" id="2.40.50.100">
    <property type="match status" value="1"/>
</dbReference>
<sequence>MSFQIILDGEAHEIEIIHRRPHLKLLIDGREHVVEDPGHPGDGLAHAVIAGQRLSLARAQAEGGQVVRCDGRTHMVTLLVEGEEADEGAALSDLRAPMPGTVVSLHAQPGQDVTAGMALITIESMKLQTMLAAPRDGVVAEICVAEGDLFEKDQLLVSLQKEEGDAGDA</sequence>
<name>A0A1H8PKS4_9RHOB</name>
<dbReference type="InterPro" id="IPR000089">
    <property type="entry name" value="Biotin_lipoyl"/>
</dbReference>
<proteinExistence type="predicted"/>
<accession>A0A1H8PKS4</accession>
<dbReference type="Pfam" id="PF00364">
    <property type="entry name" value="Biotin_lipoyl"/>
    <property type="match status" value="1"/>
</dbReference>
<keyword evidence="1" id="KW-0092">Biotin</keyword>
<evidence type="ECO:0000256" key="1">
    <source>
        <dbReference type="ARBA" id="ARBA00023267"/>
    </source>
</evidence>
<dbReference type="PROSITE" id="PS50968">
    <property type="entry name" value="BIOTINYL_LIPOYL"/>
    <property type="match status" value="1"/>
</dbReference>
<evidence type="ECO:0000313" key="4">
    <source>
        <dbReference type="Proteomes" id="UP000198893"/>
    </source>
</evidence>
<feature type="domain" description="Lipoyl-binding" evidence="2">
    <location>
        <begin position="84"/>
        <end position="160"/>
    </location>
</feature>
<keyword evidence="4" id="KW-1185">Reference proteome</keyword>
<dbReference type="EMBL" id="FODS01000005">
    <property type="protein sequence ID" value="SEO42609.1"/>
    <property type="molecule type" value="Genomic_DNA"/>
</dbReference>
<reference evidence="3 4" key="1">
    <citation type="submission" date="2016-10" db="EMBL/GenBank/DDBJ databases">
        <authorList>
            <person name="de Groot N.N."/>
        </authorList>
    </citation>
    <scope>NUCLEOTIDE SEQUENCE [LARGE SCALE GENOMIC DNA]</scope>
    <source>
        <strain evidence="3 4">DSM 27842</strain>
    </source>
</reference>
<evidence type="ECO:0000259" key="2">
    <source>
        <dbReference type="PROSITE" id="PS50968"/>
    </source>
</evidence>
<organism evidence="3 4">
    <name type="scientific">Salinihabitans flavidus</name>
    <dbReference type="NCBI Taxonomy" id="569882"/>
    <lineage>
        <taxon>Bacteria</taxon>
        <taxon>Pseudomonadati</taxon>
        <taxon>Pseudomonadota</taxon>
        <taxon>Alphaproteobacteria</taxon>
        <taxon>Rhodobacterales</taxon>
        <taxon>Roseobacteraceae</taxon>
        <taxon>Salinihabitans</taxon>
    </lineage>
</organism>
<dbReference type="CDD" id="cd06850">
    <property type="entry name" value="biotinyl_domain"/>
    <property type="match status" value="1"/>
</dbReference>
<dbReference type="InterPro" id="IPR011053">
    <property type="entry name" value="Single_hybrid_motif"/>
</dbReference>
<dbReference type="SUPFAM" id="SSF51230">
    <property type="entry name" value="Single hybrid motif"/>
    <property type="match status" value="1"/>
</dbReference>
<dbReference type="InterPro" id="IPR050709">
    <property type="entry name" value="Biotin_Carboxyl_Carrier/Decarb"/>
</dbReference>
<dbReference type="PANTHER" id="PTHR45266:SF3">
    <property type="entry name" value="OXALOACETATE DECARBOXYLASE ALPHA CHAIN"/>
    <property type="match status" value="1"/>
</dbReference>
<evidence type="ECO:0000313" key="3">
    <source>
        <dbReference type="EMBL" id="SEO42609.1"/>
    </source>
</evidence>
<dbReference type="OrthoDB" id="8902504at2"/>